<dbReference type="Proteomes" id="UP001164714">
    <property type="component" value="Chromosome"/>
</dbReference>
<reference evidence="1" key="1">
    <citation type="submission" date="2022-12" db="EMBL/GenBank/DDBJ databases">
        <title>Whole genome sequence analysis of a duck derived balloon bacteium Aerococcus urinaeequi henan2020.</title>
        <authorList>
            <person name="Zhang H."/>
            <person name="Qiao H.X."/>
            <person name="Bian C.Z."/>
            <person name="Shu J.C."/>
        </authorList>
    </citation>
    <scope>NUCLEOTIDE SEQUENCE</scope>
    <source>
        <strain evidence="1">2020-HN-1</strain>
    </source>
</reference>
<gene>
    <name evidence="1" type="ORF">OZ415_01995</name>
</gene>
<dbReference type="EMBL" id="CP114063">
    <property type="protein sequence ID" value="WAT24899.1"/>
    <property type="molecule type" value="Genomic_DNA"/>
</dbReference>
<evidence type="ECO:0000313" key="1">
    <source>
        <dbReference type="EMBL" id="WAT24899.1"/>
    </source>
</evidence>
<protein>
    <submittedName>
        <fullName evidence="1">Uncharacterized protein</fullName>
    </submittedName>
</protein>
<proteinExistence type="predicted"/>
<dbReference type="RefSeq" id="WP_268403619.1">
    <property type="nucleotide sequence ID" value="NZ_CP114063.1"/>
</dbReference>
<organism evidence="1 2">
    <name type="scientific">Aerococcus urinaeequi</name>
    <dbReference type="NCBI Taxonomy" id="51665"/>
    <lineage>
        <taxon>Bacteria</taxon>
        <taxon>Bacillati</taxon>
        <taxon>Bacillota</taxon>
        <taxon>Bacilli</taxon>
        <taxon>Lactobacillales</taxon>
        <taxon>Aerococcaceae</taxon>
        <taxon>Aerococcus</taxon>
    </lineage>
</organism>
<evidence type="ECO:0000313" key="2">
    <source>
        <dbReference type="Proteomes" id="UP001164714"/>
    </source>
</evidence>
<dbReference type="AlphaFoldDB" id="A0AA47GBK5"/>
<name>A0AA47GBK5_9LACT</name>
<accession>A0AA47GBK5</accession>
<sequence length="40" mass="4479">MVNSRIILEEEKISAANEMQVVKDEALIKPLKGTNLPLDQ</sequence>